<organism evidence="7 8">
    <name type="scientific">Platanthera zijinensis</name>
    <dbReference type="NCBI Taxonomy" id="2320716"/>
    <lineage>
        <taxon>Eukaryota</taxon>
        <taxon>Viridiplantae</taxon>
        <taxon>Streptophyta</taxon>
        <taxon>Embryophyta</taxon>
        <taxon>Tracheophyta</taxon>
        <taxon>Spermatophyta</taxon>
        <taxon>Magnoliopsida</taxon>
        <taxon>Liliopsida</taxon>
        <taxon>Asparagales</taxon>
        <taxon>Orchidaceae</taxon>
        <taxon>Orchidoideae</taxon>
        <taxon>Orchideae</taxon>
        <taxon>Orchidinae</taxon>
        <taxon>Platanthera</taxon>
    </lineage>
</organism>
<keyword evidence="3" id="KW-0963">Cytoplasm</keyword>
<comment type="subcellular location">
    <subcellularLocation>
        <location evidence="1">Cytoplasm</location>
        <location evidence="1">Cytoskeleton</location>
    </subcellularLocation>
</comment>
<comment type="similarity">
    <text evidence="2">Belongs to the MAP70 family.</text>
</comment>
<evidence type="ECO:0000256" key="3">
    <source>
        <dbReference type="ARBA" id="ARBA00022490"/>
    </source>
</evidence>
<evidence type="ECO:0000256" key="6">
    <source>
        <dbReference type="ARBA" id="ARBA00023212"/>
    </source>
</evidence>
<dbReference type="GO" id="GO:0005874">
    <property type="term" value="C:microtubule"/>
    <property type="evidence" value="ECO:0007669"/>
    <property type="project" value="UniProtKB-KW"/>
</dbReference>
<accession>A0AAP0BGZ5</accession>
<comment type="caution">
    <text evidence="7">The sequence shown here is derived from an EMBL/GenBank/DDBJ whole genome shotgun (WGS) entry which is preliminary data.</text>
</comment>
<dbReference type="GO" id="GO:0007010">
    <property type="term" value="P:cytoskeleton organization"/>
    <property type="evidence" value="ECO:0007669"/>
    <property type="project" value="InterPro"/>
</dbReference>
<evidence type="ECO:0000313" key="8">
    <source>
        <dbReference type="Proteomes" id="UP001418222"/>
    </source>
</evidence>
<keyword evidence="5" id="KW-0175">Coiled coil</keyword>
<evidence type="ECO:0000256" key="2">
    <source>
        <dbReference type="ARBA" id="ARBA00008825"/>
    </source>
</evidence>
<name>A0AAP0BGZ5_9ASPA</name>
<evidence type="ECO:0000256" key="5">
    <source>
        <dbReference type="ARBA" id="ARBA00023054"/>
    </source>
</evidence>
<keyword evidence="4" id="KW-0493">Microtubule</keyword>
<dbReference type="PANTHER" id="PTHR31246:SF32">
    <property type="entry name" value="MICROTUBULE-ASSOCIATED PROTEIN 70-1"/>
    <property type="match status" value="1"/>
</dbReference>
<evidence type="ECO:0000256" key="4">
    <source>
        <dbReference type="ARBA" id="ARBA00022701"/>
    </source>
</evidence>
<proteinExistence type="inferred from homology"/>
<keyword evidence="6" id="KW-0206">Cytoskeleton</keyword>
<evidence type="ECO:0000313" key="7">
    <source>
        <dbReference type="EMBL" id="KAK8938837.1"/>
    </source>
</evidence>
<dbReference type="PANTHER" id="PTHR31246">
    <property type="entry name" value="MICROTUBULE-ASSOCIATED PROTEIN 70-2"/>
    <property type="match status" value="1"/>
</dbReference>
<dbReference type="AlphaFoldDB" id="A0AAP0BGZ5"/>
<dbReference type="Proteomes" id="UP001418222">
    <property type="component" value="Unassembled WGS sequence"/>
</dbReference>
<keyword evidence="8" id="KW-1185">Reference proteome</keyword>
<dbReference type="EMBL" id="JBBWWQ010000009">
    <property type="protein sequence ID" value="KAK8938837.1"/>
    <property type="molecule type" value="Genomic_DNA"/>
</dbReference>
<dbReference type="Pfam" id="PF07058">
    <property type="entry name" value="MAP70"/>
    <property type="match status" value="1"/>
</dbReference>
<protein>
    <submittedName>
        <fullName evidence="7">Microtubule-associated protein 70-1</fullName>
    </submittedName>
</protein>
<dbReference type="InterPro" id="IPR009768">
    <property type="entry name" value="MAP70"/>
</dbReference>
<evidence type="ECO:0000256" key="1">
    <source>
        <dbReference type="ARBA" id="ARBA00004245"/>
    </source>
</evidence>
<gene>
    <name evidence="7" type="primary">MAP70.1</name>
    <name evidence="7" type="ORF">KSP39_PZI011571</name>
</gene>
<sequence length="53" mass="6468">MFKMLWQRLLWLMTMDRELSRAKVSANRVTLVVTNEWKDENDRVMLVKQLVED</sequence>
<dbReference type="GO" id="GO:0008017">
    <property type="term" value="F:microtubule binding"/>
    <property type="evidence" value="ECO:0007669"/>
    <property type="project" value="InterPro"/>
</dbReference>
<reference evidence="7 8" key="1">
    <citation type="journal article" date="2022" name="Nat. Plants">
        <title>Genomes of leafy and leafless Platanthera orchids illuminate the evolution of mycoheterotrophy.</title>
        <authorList>
            <person name="Li M.H."/>
            <person name="Liu K.W."/>
            <person name="Li Z."/>
            <person name="Lu H.C."/>
            <person name="Ye Q.L."/>
            <person name="Zhang D."/>
            <person name="Wang J.Y."/>
            <person name="Li Y.F."/>
            <person name="Zhong Z.M."/>
            <person name="Liu X."/>
            <person name="Yu X."/>
            <person name="Liu D.K."/>
            <person name="Tu X.D."/>
            <person name="Liu B."/>
            <person name="Hao Y."/>
            <person name="Liao X.Y."/>
            <person name="Jiang Y.T."/>
            <person name="Sun W.H."/>
            <person name="Chen J."/>
            <person name="Chen Y.Q."/>
            <person name="Ai Y."/>
            <person name="Zhai J.W."/>
            <person name="Wu S.S."/>
            <person name="Zhou Z."/>
            <person name="Hsiao Y.Y."/>
            <person name="Wu W.L."/>
            <person name="Chen Y.Y."/>
            <person name="Lin Y.F."/>
            <person name="Hsu J.L."/>
            <person name="Li C.Y."/>
            <person name="Wang Z.W."/>
            <person name="Zhao X."/>
            <person name="Zhong W.Y."/>
            <person name="Ma X.K."/>
            <person name="Ma L."/>
            <person name="Huang J."/>
            <person name="Chen G.Z."/>
            <person name="Huang M.Z."/>
            <person name="Huang L."/>
            <person name="Peng D.H."/>
            <person name="Luo Y.B."/>
            <person name="Zou S.Q."/>
            <person name="Chen S.P."/>
            <person name="Lan S."/>
            <person name="Tsai W.C."/>
            <person name="Van de Peer Y."/>
            <person name="Liu Z.J."/>
        </authorList>
    </citation>
    <scope>NUCLEOTIDE SEQUENCE [LARGE SCALE GENOMIC DNA]</scope>
    <source>
        <strain evidence="7">Lor287</strain>
    </source>
</reference>